<dbReference type="InterPro" id="IPR027268">
    <property type="entry name" value="Peptidase_M4/M1_CTD_sf"/>
</dbReference>
<dbReference type="InterPro" id="IPR023612">
    <property type="entry name" value="Peptidase_M4"/>
</dbReference>
<evidence type="ECO:0000256" key="6">
    <source>
        <dbReference type="ARBA" id="ARBA00023049"/>
    </source>
</evidence>
<feature type="active site" description="Proton donor" evidence="7">
    <location>
        <position position="567"/>
    </location>
</feature>
<accession>A0A2A2CVC8</accession>
<dbReference type="GO" id="GO:0046872">
    <property type="term" value="F:metal ion binding"/>
    <property type="evidence" value="ECO:0007669"/>
    <property type="project" value="UniProtKB-KW"/>
</dbReference>
<keyword evidence="4" id="KW-0378">Hydrolase</keyword>
<evidence type="ECO:0000256" key="8">
    <source>
        <dbReference type="SAM" id="MobiDB-lite"/>
    </source>
</evidence>
<dbReference type="EMBL" id="NSJV01000700">
    <property type="protein sequence ID" value="PAU44168.1"/>
    <property type="molecule type" value="Genomic_DNA"/>
</dbReference>
<comment type="caution">
    <text evidence="11">The sequence shown here is derived from an EMBL/GenBank/DDBJ whole genome shotgun (WGS) entry which is preliminary data.</text>
</comment>
<dbReference type="InterPro" id="IPR001570">
    <property type="entry name" value="Peptidase_M4_C_domain"/>
</dbReference>
<feature type="active site" evidence="7">
    <location>
        <position position="476"/>
    </location>
</feature>
<evidence type="ECO:0000259" key="10">
    <source>
        <dbReference type="Pfam" id="PF02868"/>
    </source>
</evidence>
<evidence type="ECO:0000259" key="9">
    <source>
        <dbReference type="Pfam" id="PF01447"/>
    </source>
</evidence>
<dbReference type="CDD" id="cd09597">
    <property type="entry name" value="M4_TLP"/>
    <property type="match status" value="1"/>
</dbReference>
<dbReference type="SUPFAM" id="SSF55486">
    <property type="entry name" value="Metalloproteases ('zincins'), catalytic domain"/>
    <property type="match status" value="1"/>
</dbReference>
<dbReference type="InterPro" id="IPR013856">
    <property type="entry name" value="Peptidase_M4_domain"/>
</dbReference>
<evidence type="ECO:0000313" key="11">
    <source>
        <dbReference type="EMBL" id="PAU44168.1"/>
    </source>
</evidence>
<dbReference type="SUPFAM" id="SSF69304">
    <property type="entry name" value="Tricorn protease N-terminal domain"/>
    <property type="match status" value="1"/>
</dbReference>
<evidence type="ECO:0000256" key="4">
    <source>
        <dbReference type="ARBA" id="ARBA00022801"/>
    </source>
</evidence>
<keyword evidence="12" id="KW-1185">Reference proteome</keyword>
<gene>
    <name evidence="11" type="ORF">CK936_36330</name>
</gene>
<keyword evidence="5" id="KW-0862">Zinc</keyword>
<evidence type="ECO:0000256" key="5">
    <source>
        <dbReference type="ARBA" id="ARBA00022833"/>
    </source>
</evidence>
<dbReference type="Gene3D" id="3.10.170.10">
    <property type="match status" value="1"/>
</dbReference>
<evidence type="ECO:0000256" key="3">
    <source>
        <dbReference type="ARBA" id="ARBA00022723"/>
    </source>
</evidence>
<dbReference type="PANTHER" id="PTHR33794">
    <property type="entry name" value="BACILLOLYSIN"/>
    <property type="match status" value="1"/>
</dbReference>
<dbReference type="Proteomes" id="UP000218944">
    <property type="component" value="Unassembled WGS sequence"/>
</dbReference>
<name>A0A2A2CVC8_9ACTN</name>
<dbReference type="PRINTS" id="PR00730">
    <property type="entry name" value="THERMOLYSIN"/>
</dbReference>
<dbReference type="PANTHER" id="PTHR33794:SF1">
    <property type="entry name" value="BACILLOLYSIN"/>
    <property type="match status" value="1"/>
</dbReference>
<evidence type="ECO:0000256" key="1">
    <source>
        <dbReference type="ARBA" id="ARBA00009388"/>
    </source>
</evidence>
<organism evidence="11 12">
    <name type="scientific">Streptomyces albireticuli</name>
    <dbReference type="NCBI Taxonomy" id="1940"/>
    <lineage>
        <taxon>Bacteria</taxon>
        <taxon>Bacillati</taxon>
        <taxon>Actinomycetota</taxon>
        <taxon>Actinomycetes</taxon>
        <taxon>Kitasatosporales</taxon>
        <taxon>Streptomycetaceae</taxon>
        <taxon>Streptomyces</taxon>
    </lineage>
</organism>
<dbReference type="Pfam" id="PF01447">
    <property type="entry name" value="Peptidase_M4"/>
    <property type="match status" value="1"/>
</dbReference>
<keyword evidence="3" id="KW-0479">Metal-binding</keyword>
<evidence type="ECO:0000313" key="12">
    <source>
        <dbReference type="Proteomes" id="UP000218944"/>
    </source>
</evidence>
<keyword evidence="6" id="KW-0482">Metalloprotease</keyword>
<evidence type="ECO:0000256" key="7">
    <source>
        <dbReference type="PIRSR" id="PIRSR623612-1"/>
    </source>
</evidence>
<proteinExistence type="inferred from homology"/>
<dbReference type="GO" id="GO:0006508">
    <property type="term" value="P:proteolysis"/>
    <property type="evidence" value="ECO:0007669"/>
    <property type="project" value="UniProtKB-KW"/>
</dbReference>
<reference evidence="11 12" key="1">
    <citation type="submission" date="2017-08" db="EMBL/GenBank/DDBJ databases">
        <title>Genome sequence of Streptomyces albireticuli NRRL B-1670.</title>
        <authorList>
            <person name="Graham D.E."/>
            <person name="Mahan K.M."/>
            <person name="Klingeman D.M."/>
            <person name="Hettich R.L."/>
            <person name="Parry R.J."/>
            <person name="Spain J.C."/>
        </authorList>
    </citation>
    <scope>NUCLEOTIDE SEQUENCE [LARGE SCALE GENOMIC DNA]</scope>
    <source>
        <strain evidence="11 12">NRRL B-1670</strain>
    </source>
</reference>
<evidence type="ECO:0000256" key="2">
    <source>
        <dbReference type="ARBA" id="ARBA00022670"/>
    </source>
</evidence>
<comment type="similarity">
    <text evidence="1">Belongs to the peptidase M4 family.</text>
</comment>
<dbReference type="AlphaFoldDB" id="A0A2A2CVC8"/>
<protein>
    <submittedName>
        <fullName evidence="11">Peptidase M4 family protein</fullName>
    </submittedName>
</protein>
<sequence length="977" mass="102181">MSPDQDVPAFRHYGGGKTLRKSRVRSGRPAAKSGIAGAAALLGAAALVVSAMPAQAAAPAPDKAEVIPGTGTATPALVDGIREAVKAGGSAADAARGHLAEKQSRYRIDRPARDLVPVRTQAAGAAETVRLQQKHRGVEVLGGQYVVRMENKDGKRVVTGTSGKYFTGLKVGTTAEIGEELAVQRAVGATLRDLGGHRLDRTDVTASKGARSKAAESLTGTARGLVVLPKGAGVLTQHVTVRGTDPATGRPVLREVYIDAKAGFPVLQYSGIKTFGKDAAKDSAKGAATDGTREKAASRAAAKAANRSGVADGGGVSPGILGSGVKYDGTTVELGLYKDTARNEYVMTDHARMWDTSKNLLTTWDARGTDVGEVSGRWPGGIKEFGSPGPQFGKEATEAGAVDAHWAAGKVYDYYKKTHGRDSLDGRGMTINSLVGVTEFGDAYVNAFWDGTKMVYGGGDSEYKTLSADLDVVGHEMTHGVVENSANLVYAGQSGALNEAIADYFGNAIDVDAAGLAMDDPNAGLLGESLCRTKSPRECAFRDLNDGATTSKNFLGVSFGSDNGGVHLNSTIFSGALWDIREDLGRTLADKIAYKALTEYMTPLDGFTEGRNAVLAAAKALKVSAKDLNVVKRSFNAHGIVPNWEQALGVDTDLLLPRLNTAGAGLGAGGGWYATSKSNDDGSEAYSVWAGRVDGKGAPKLISPNDGRFHVYPATDGRTVVWAAYGQTGVDVLARPLSGGLAKKLYSTPNGFSGLRVEGDVVVLESMDNFGGRHVGYLRTGDKEPTWVDEGRYELGTALPSLNGGRIAYAKLYPQGDAYRIGTEVLDLKTGRKTLTGQSGNPESIGQTGLNGTHVFWLADEVQDEGQLAVRRANLDGTGVKDLSAEKGADALFPFDLTASDSAVTVTSALPDTRYRNESMPKLWQFAADGSGKGRVSCNRGEQSSAAAAGGKQVVWIDGTTGYTDLVTRTRPAGACG</sequence>
<dbReference type="InterPro" id="IPR050728">
    <property type="entry name" value="Zinc_Metalloprotease_M4"/>
</dbReference>
<keyword evidence="2" id="KW-0645">Protease</keyword>
<dbReference type="GO" id="GO:0004222">
    <property type="term" value="F:metalloendopeptidase activity"/>
    <property type="evidence" value="ECO:0007669"/>
    <property type="project" value="InterPro"/>
</dbReference>
<dbReference type="Gene3D" id="1.10.390.10">
    <property type="entry name" value="Neutral Protease Domain 2"/>
    <property type="match status" value="1"/>
</dbReference>
<feature type="region of interest" description="Disordered" evidence="8">
    <location>
        <begin position="1"/>
        <end position="26"/>
    </location>
</feature>
<dbReference type="Pfam" id="PF02868">
    <property type="entry name" value="Peptidase_M4_C"/>
    <property type="match status" value="1"/>
</dbReference>
<feature type="domain" description="Peptidase M4 C-terminal" evidence="10">
    <location>
        <begin position="486"/>
        <end position="640"/>
    </location>
</feature>
<feature type="domain" description="Peptidase M4" evidence="9">
    <location>
        <begin position="322"/>
        <end position="483"/>
    </location>
</feature>